<dbReference type="GO" id="GO:0004553">
    <property type="term" value="F:hydrolase activity, hydrolyzing O-glycosyl compounds"/>
    <property type="evidence" value="ECO:0007669"/>
    <property type="project" value="UniProtKB-ARBA"/>
</dbReference>
<evidence type="ECO:0000313" key="3">
    <source>
        <dbReference type="EMBL" id="SJL84912.1"/>
    </source>
</evidence>
<dbReference type="STRING" id="1918946.VPAL9027_02915"/>
<evidence type="ECO:0000259" key="2">
    <source>
        <dbReference type="Pfam" id="PF22666"/>
    </source>
</evidence>
<evidence type="ECO:0000256" key="1">
    <source>
        <dbReference type="ARBA" id="ARBA00022801"/>
    </source>
</evidence>
<sequence length="247" mass="28134">MQLILAQPWQLSPLTDLSLPQNDLILPAPLSAALPDSVSESDVMKQEWHLMHDIEVEDAIHCRIAAYDLILDGIEYYAEVRINGVAVLDCDRTQRQYRKDITSLINVGKNRIEILFVQEDDDLLDDECKAMILPSRDVRLGIWQAPRIELIKHVRLCSVTTEQVWHHGDVCELLVAVNYEVLKSDLLAATVKFAGLSYQVPLDMRANTAQSIFYIDAPQRYCSDDPDSDYQVHVEVDEQVIVTSVRF</sequence>
<accession>A0A1R4B7M1</accession>
<dbReference type="SUPFAM" id="SSF49785">
    <property type="entry name" value="Galactose-binding domain-like"/>
    <property type="match status" value="1"/>
</dbReference>
<keyword evidence="1" id="KW-0378">Hydrolase</keyword>
<dbReference type="Pfam" id="PF22666">
    <property type="entry name" value="Glyco_hydro_2_N2"/>
    <property type="match status" value="1"/>
</dbReference>
<dbReference type="InterPro" id="IPR054593">
    <property type="entry name" value="Beta-mannosidase-like_N2"/>
</dbReference>
<protein>
    <recommendedName>
        <fullName evidence="2">Beta-mannosidase-like galactose-binding domain-containing protein</fullName>
    </recommendedName>
</protein>
<feature type="domain" description="Beta-mannosidase-like galactose-binding" evidence="2">
    <location>
        <begin position="42"/>
        <end position="118"/>
    </location>
</feature>
<dbReference type="RefSeq" id="WP_077315307.1">
    <property type="nucleotide sequence ID" value="NZ_AP024887.1"/>
</dbReference>
<organism evidence="3 4">
    <name type="scientific">Vibrio palustris</name>
    <dbReference type="NCBI Taxonomy" id="1918946"/>
    <lineage>
        <taxon>Bacteria</taxon>
        <taxon>Pseudomonadati</taxon>
        <taxon>Pseudomonadota</taxon>
        <taxon>Gammaproteobacteria</taxon>
        <taxon>Vibrionales</taxon>
        <taxon>Vibrionaceae</taxon>
        <taxon>Vibrio</taxon>
    </lineage>
</organism>
<dbReference type="EMBL" id="FUFT01000008">
    <property type="protein sequence ID" value="SJL84912.1"/>
    <property type="molecule type" value="Genomic_DNA"/>
</dbReference>
<dbReference type="AlphaFoldDB" id="A0A1R4B7M1"/>
<gene>
    <name evidence="3" type="ORF">VPAL9027_02915</name>
</gene>
<keyword evidence="4" id="KW-1185">Reference proteome</keyword>
<dbReference type="OrthoDB" id="5918442at2"/>
<dbReference type="InterPro" id="IPR008979">
    <property type="entry name" value="Galactose-bd-like_sf"/>
</dbReference>
<evidence type="ECO:0000313" key="4">
    <source>
        <dbReference type="Proteomes" id="UP000189475"/>
    </source>
</evidence>
<proteinExistence type="predicted"/>
<reference evidence="3 4" key="1">
    <citation type="submission" date="2017-02" db="EMBL/GenBank/DDBJ databases">
        <authorList>
            <person name="Peterson S.W."/>
        </authorList>
    </citation>
    <scope>NUCLEOTIDE SEQUENCE [LARGE SCALE GENOMIC DNA]</scope>
    <source>
        <strain evidence="3 4">CECT 9027</strain>
    </source>
</reference>
<dbReference type="Gene3D" id="2.60.120.260">
    <property type="entry name" value="Galactose-binding domain-like"/>
    <property type="match status" value="1"/>
</dbReference>
<name>A0A1R4B7M1_9VIBR</name>
<dbReference type="Proteomes" id="UP000189475">
    <property type="component" value="Unassembled WGS sequence"/>
</dbReference>